<accession>A0ABV3FIM2</accession>
<protein>
    <recommendedName>
        <fullName evidence="4">Minor structural protein GP20</fullName>
    </recommendedName>
</protein>
<evidence type="ECO:0000313" key="3">
    <source>
        <dbReference type="Proteomes" id="UP001551658"/>
    </source>
</evidence>
<evidence type="ECO:0000313" key="2">
    <source>
        <dbReference type="EMBL" id="MEV0367516.1"/>
    </source>
</evidence>
<evidence type="ECO:0008006" key="4">
    <source>
        <dbReference type="Google" id="ProtNLM"/>
    </source>
</evidence>
<proteinExistence type="predicted"/>
<dbReference type="EMBL" id="JBFAIH010000031">
    <property type="protein sequence ID" value="MEV0367516.1"/>
    <property type="molecule type" value="Genomic_DNA"/>
</dbReference>
<name>A0ABV3FIM2_9NOCA</name>
<evidence type="ECO:0000256" key="1">
    <source>
        <dbReference type="SAM" id="MobiDB-lite"/>
    </source>
</evidence>
<keyword evidence="3" id="KW-1185">Reference proteome</keyword>
<feature type="region of interest" description="Disordered" evidence="1">
    <location>
        <begin position="25"/>
        <end position="47"/>
    </location>
</feature>
<dbReference type="RefSeq" id="WP_357987188.1">
    <property type="nucleotide sequence ID" value="NZ_JBFAIH010000031.1"/>
</dbReference>
<gene>
    <name evidence="2" type="ORF">AB0H72_33005</name>
</gene>
<comment type="caution">
    <text evidence="2">The sequence shown here is derived from an EMBL/GenBank/DDBJ whole genome shotgun (WGS) entry which is preliminary data.</text>
</comment>
<feature type="region of interest" description="Disordered" evidence="1">
    <location>
        <begin position="192"/>
        <end position="235"/>
    </location>
</feature>
<sequence length="235" mass="25249">MLGLPTHPVTGLRALGMSKRGPIWPVLGGSEDATTDAPPADTGSDAAAPHGFPAETPLAEMTDAQQAAYWKHHARKHEGTVKAYGGKTPQQIAEMETQLAELQSKQLTTEEKAIADAVSQAQASTRAEVEQEWQGKYRTARLEAVAGTVLTDKDQLKSFMSIVDTSKFVGEDGDIDTDAVMGHLTAIYGQPREFGSGLPRHRDWGQHSTRPPGSSGVEQAHAELAKRHGVKNPHT</sequence>
<reference evidence="2 3" key="1">
    <citation type="submission" date="2024-06" db="EMBL/GenBank/DDBJ databases">
        <title>The Natural Products Discovery Center: Release of the First 8490 Sequenced Strains for Exploring Actinobacteria Biosynthetic Diversity.</title>
        <authorList>
            <person name="Kalkreuter E."/>
            <person name="Kautsar S.A."/>
            <person name="Yang D."/>
            <person name="Bader C.D."/>
            <person name="Teijaro C.N."/>
            <person name="Fluegel L."/>
            <person name="Davis C.M."/>
            <person name="Simpson J.R."/>
            <person name="Lauterbach L."/>
            <person name="Steele A.D."/>
            <person name="Gui C."/>
            <person name="Meng S."/>
            <person name="Li G."/>
            <person name="Viehrig K."/>
            <person name="Ye F."/>
            <person name="Su P."/>
            <person name="Kiefer A.F."/>
            <person name="Nichols A."/>
            <person name="Cepeda A.J."/>
            <person name="Yan W."/>
            <person name="Fan B."/>
            <person name="Jiang Y."/>
            <person name="Adhikari A."/>
            <person name="Zheng C.-J."/>
            <person name="Schuster L."/>
            <person name="Cowan T.M."/>
            <person name="Smanski M.J."/>
            <person name="Chevrette M.G."/>
            <person name="De Carvalho L.P.S."/>
            <person name="Shen B."/>
        </authorList>
    </citation>
    <scope>NUCLEOTIDE SEQUENCE [LARGE SCALE GENOMIC DNA]</scope>
    <source>
        <strain evidence="2 3">NPDC050671</strain>
    </source>
</reference>
<dbReference type="Proteomes" id="UP001551658">
    <property type="component" value="Unassembled WGS sequence"/>
</dbReference>
<organism evidence="2 3">
    <name type="scientific">Nocardia fusca</name>
    <dbReference type="NCBI Taxonomy" id="941183"/>
    <lineage>
        <taxon>Bacteria</taxon>
        <taxon>Bacillati</taxon>
        <taxon>Actinomycetota</taxon>
        <taxon>Actinomycetes</taxon>
        <taxon>Mycobacteriales</taxon>
        <taxon>Nocardiaceae</taxon>
        <taxon>Nocardia</taxon>
    </lineage>
</organism>